<keyword evidence="1" id="KW-0812">Transmembrane</keyword>
<dbReference type="EMBL" id="MDDS01000007">
    <property type="protein sequence ID" value="ODP39208.1"/>
    <property type="molecule type" value="Genomic_DNA"/>
</dbReference>
<proteinExistence type="predicted"/>
<keyword evidence="1" id="KW-0472">Membrane</keyword>
<organism evidence="2 3">
    <name type="scientific">Sphingomonas turrisvirgatae</name>
    <dbReference type="NCBI Taxonomy" id="1888892"/>
    <lineage>
        <taxon>Bacteria</taxon>
        <taxon>Pseudomonadati</taxon>
        <taxon>Pseudomonadota</taxon>
        <taxon>Alphaproteobacteria</taxon>
        <taxon>Sphingomonadales</taxon>
        <taxon>Sphingomonadaceae</taxon>
        <taxon>Sphingomonas</taxon>
    </lineage>
</organism>
<keyword evidence="1" id="KW-1133">Transmembrane helix</keyword>
<evidence type="ECO:0000313" key="2">
    <source>
        <dbReference type="EMBL" id="ODP39208.1"/>
    </source>
</evidence>
<name>A0A1E3LZQ8_9SPHN</name>
<dbReference type="AlphaFoldDB" id="A0A1E3LZQ8"/>
<dbReference type="Proteomes" id="UP000094487">
    <property type="component" value="Unassembled WGS sequence"/>
</dbReference>
<evidence type="ECO:0008006" key="4">
    <source>
        <dbReference type="Google" id="ProtNLM"/>
    </source>
</evidence>
<reference evidence="2 3" key="1">
    <citation type="submission" date="2016-08" db="EMBL/GenBank/DDBJ databases">
        <title>Draft genome of the agarase producing Sphingomonas sp. MCT13.</title>
        <authorList>
            <person name="D'Andrea M.M."/>
            <person name="Rossolini G.M."/>
            <person name="Thaller M.C."/>
        </authorList>
    </citation>
    <scope>NUCLEOTIDE SEQUENCE [LARGE SCALE GENOMIC DNA]</scope>
    <source>
        <strain evidence="2 3">MCT13</strain>
    </source>
</reference>
<accession>A0A1E3LZQ8</accession>
<dbReference type="STRING" id="1888892.BFL28_11725"/>
<evidence type="ECO:0000256" key="1">
    <source>
        <dbReference type="SAM" id="Phobius"/>
    </source>
</evidence>
<evidence type="ECO:0000313" key="3">
    <source>
        <dbReference type="Proteomes" id="UP000094487"/>
    </source>
</evidence>
<protein>
    <recommendedName>
        <fullName evidence="4">DUF2933 domain-containing protein</fullName>
    </recommendedName>
</protein>
<feature type="transmembrane region" description="Helical" evidence="1">
    <location>
        <begin position="38"/>
        <end position="58"/>
    </location>
</feature>
<keyword evidence="3" id="KW-1185">Reference proteome</keyword>
<feature type="transmembrane region" description="Helical" evidence="1">
    <location>
        <begin position="64"/>
        <end position="81"/>
    </location>
</feature>
<gene>
    <name evidence="2" type="ORF">BFL28_11725</name>
</gene>
<sequence>MTTRTPTARVPLADFKAAETNNGCCGSGQKSGPMTWPMGAAAALLVIGLVTGSAVFGFAAIAPLFYVLPCLVMCGMCLFKQRGDAKSRARRR</sequence>
<comment type="caution">
    <text evidence="2">The sequence shown here is derived from an EMBL/GenBank/DDBJ whole genome shotgun (WGS) entry which is preliminary data.</text>
</comment>